<feature type="transmembrane region" description="Helical" evidence="2">
    <location>
        <begin position="868"/>
        <end position="888"/>
    </location>
</feature>
<reference evidence="4" key="1">
    <citation type="journal article" date="2014" name="BMC Genomics">
        <title>Genome sequencing of two Neorhizobium galegae strains reveals a noeT gene responsible for the unusual acetylation of the nodulation factors.</title>
        <authorList>
            <person name="Osterman J."/>
            <person name="Marsh J."/>
            <person name="Laine P.K."/>
            <person name="Zeng Z."/>
            <person name="Alatalo E."/>
            <person name="Sullivan J.T."/>
            <person name="Young J.P."/>
            <person name="Thomas-Oates J."/>
            <person name="Paulin L."/>
            <person name="Lindstrom K."/>
        </authorList>
    </citation>
    <scope>NUCLEOTIDE SEQUENCE [LARGE SCALE GENOMIC DNA]</scope>
    <source>
        <strain evidence="4">HAMBI 540</strain>
    </source>
</reference>
<dbReference type="PATRIC" id="fig|1028800.3.peg.2174"/>
<dbReference type="EMBL" id="HG938353">
    <property type="protein sequence ID" value="CDN48319.1"/>
    <property type="molecule type" value="Genomic_DNA"/>
</dbReference>
<feature type="transmembrane region" description="Helical" evidence="2">
    <location>
        <begin position="998"/>
        <end position="1024"/>
    </location>
</feature>
<dbReference type="SUPFAM" id="SSF82693">
    <property type="entry name" value="Multidrug efflux transporter AcrB pore domain, PN1, PN2, PC1 and PC2 subdomains"/>
    <property type="match status" value="4"/>
</dbReference>
<dbReference type="InterPro" id="IPR001036">
    <property type="entry name" value="Acrflvin-R"/>
</dbReference>
<evidence type="ECO:0000256" key="1">
    <source>
        <dbReference type="SAM" id="MobiDB-lite"/>
    </source>
</evidence>
<dbReference type="HOGENOM" id="CLU_002755_1_2_5"/>
<gene>
    <name evidence="3" type="ORF">RG540_CH21510</name>
</gene>
<feature type="transmembrane region" description="Helical" evidence="2">
    <location>
        <begin position="894"/>
        <end position="914"/>
    </location>
</feature>
<dbReference type="PRINTS" id="PR00702">
    <property type="entry name" value="ACRIFLAVINRP"/>
</dbReference>
<keyword evidence="2" id="KW-0812">Transmembrane</keyword>
<dbReference type="GeneID" id="24257908"/>
<dbReference type="Gene3D" id="1.20.1640.10">
    <property type="entry name" value="Multidrug efflux transporter AcrB transmembrane domain"/>
    <property type="match status" value="2"/>
</dbReference>
<feature type="region of interest" description="Disordered" evidence="1">
    <location>
        <begin position="1042"/>
        <end position="1068"/>
    </location>
</feature>
<dbReference type="SUPFAM" id="SSF82714">
    <property type="entry name" value="Multidrug efflux transporter AcrB TolC docking domain, DN and DC subdomains"/>
    <property type="match status" value="2"/>
</dbReference>
<dbReference type="PANTHER" id="PTHR32063">
    <property type="match status" value="1"/>
</dbReference>
<feature type="transmembrane region" description="Helical" evidence="2">
    <location>
        <begin position="403"/>
        <end position="428"/>
    </location>
</feature>
<evidence type="ECO:0000313" key="3">
    <source>
        <dbReference type="EMBL" id="CDN48319.1"/>
    </source>
</evidence>
<dbReference type="GO" id="GO:0005886">
    <property type="term" value="C:plasma membrane"/>
    <property type="evidence" value="ECO:0007669"/>
    <property type="project" value="TreeGrafter"/>
</dbReference>
<dbReference type="eggNOG" id="COG0841">
    <property type="taxonomic scope" value="Bacteria"/>
</dbReference>
<evidence type="ECO:0000313" key="4">
    <source>
        <dbReference type="Proteomes" id="UP000028181"/>
    </source>
</evidence>
<dbReference type="RefSeq" id="WP_038587517.1">
    <property type="nucleotide sequence ID" value="NZ_HG938353.1"/>
</dbReference>
<dbReference type="Gene3D" id="3.30.70.1440">
    <property type="entry name" value="Multidrug efflux transporter AcrB pore domain"/>
    <property type="match status" value="1"/>
</dbReference>
<dbReference type="Gene3D" id="3.30.70.1320">
    <property type="entry name" value="Multidrug efflux transporter AcrB pore domain like"/>
    <property type="match status" value="1"/>
</dbReference>
<accession>A0A068SR44</accession>
<keyword evidence="2" id="KW-0472">Membrane</keyword>
<dbReference type="KEGG" id="ngg:RG540_CH21510"/>
<dbReference type="Gene3D" id="3.30.70.1430">
    <property type="entry name" value="Multidrug efflux transporter AcrB pore domain"/>
    <property type="match status" value="2"/>
</dbReference>
<feature type="transmembrane region" description="Helical" evidence="2">
    <location>
        <begin position="926"/>
        <end position="945"/>
    </location>
</feature>
<dbReference type="SUPFAM" id="SSF82866">
    <property type="entry name" value="Multidrug efflux transporter AcrB transmembrane domain"/>
    <property type="match status" value="2"/>
</dbReference>
<dbReference type="Proteomes" id="UP000028181">
    <property type="component" value="Chromosome I"/>
</dbReference>
<dbReference type="AlphaFoldDB" id="A0A068SR44"/>
<feature type="transmembrane region" description="Helical" evidence="2">
    <location>
        <begin position="377"/>
        <end position="397"/>
    </location>
</feature>
<proteinExistence type="predicted"/>
<evidence type="ECO:0000256" key="2">
    <source>
        <dbReference type="SAM" id="Phobius"/>
    </source>
</evidence>
<keyword evidence="2" id="KW-1133">Transmembrane helix</keyword>
<organism evidence="3 4">
    <name type="scientific">Neorhizobium galegae bv. orientalis str. HAMBI 540</name>
    <dbReference type="NCBI Taxonomy" id="1028800"/>
    <lineage>
        <taxon>Bacteria</taxon>
        <taxon>Pseudomonadati</taxon>
        <taxon>Pseudomonadota</taxon>
        <taxon>Alphaproteobacteria</taxon>
        <taxon>Hyphomicrobiales</taxon>
        <taxon>Rhizobiaceae</taxon>
        <taxon>Rhizobium/Agrobacterium group</taxon>
        <taxon>Neorhizobium</taxon>
    </lineage>
</organism>
<feature type="transmembrane region" description="Helical" evidence="2">
    <location>
        <begin position="353"/>
        <end position="370"/>
    </location>
</feature>
<feature type="transmembrane region" description="Helical" evidence="2">
    <location>
        <begin position="448"/>
        <end position="468"/>
    </location>
</feature>
<feature type="transmembrane region" description="Helical" evidence="2">
    <location>
        <begin position="480"/>
        <end position="503"/>
    </location>
</feature>
<dbReference type="Gene3D" id="3.30.2090.10">
    <property type="entry name" value="Multidrug efflux transporter AcrB TolC docking domain, DN and DC subdomains"/>
    <property type="match status" value="2"/>
</dbReference>
<dbReference type="Pfam" id="PF00873">
    <property type="entry name" value="ACR_tran"/>
    <property type="match status" value="1"/>
</dbReference>
<name>A0A068SR44_NEOGA</name>
<dbReference type="PANTHER" id="PTHR32063:SF14">
    <property type="entry name" value="BLL4319 PROTEIN"/>
    <property type="match status" value="1"/>
</dbReference>
<sequence length="1068" mass="113115">MKIELPGHGHDDEGTANAEKSSQSFTALFVRRPVLAAVLNTLLVVAGLAALAGVEVRELPDVDQPVITVRTNYDGASPQTMDQEITQVIEGAVARVSGLKALSSQSQFGSSRVTMEFSDSVDLSEAANDVRDAVGRVVNKLPDDADEPRIVKADADSDAIMRLAVTSSKLSMEDLTQLVNNEIVDRLAAVEGVADVELYGDQDKVFRVDVNQAALAGRGLTVADVSKALSSAALDVPAGSLKSTTQDIVVRATASLTKPQDFENVLIGPNVRIRDVATVALGPDDGTTVLRANGVQGVGLGIIRQAQSNTLNISEGVKAAVAEMQKTLPEGTRIAVTGDDAIFIQGALHEVETALMLSAAVVVVVIFLFLRDWRATLIPAITMPVALIGTLVAIYLVGFSINILTLLAIVLATGLVVDDAIVVLENIVRRRAEGMGPRAAAVLGTQEVFFAVIATTATLAAVFIPLSFLPGQIGGLFKEFGFVLAFSVALSSVTALTLCPMLASRMLTKPMKEDHGLLGAFGNAFASVYASSLRFCLNAPLVVIVVSVVFSVAAYNVFGLVKSELTPREDRATIMLRLTTPQGVSLDYTRDQMQRVEENLKSLRDSGEITNVFSISGFGSNTNSGFMVLTLAPWDERTRSQDQIAADVNAAALRVPALRGFTMQANSLKIRGAGNGLQMALVGNDYDVLTSTALKLVSHMESEGGRFFDTPRLTNEPTQAQLSVAIDRERASDLGIDITGLSTAMQSLLEGRSVVDVFVNGDALPVKLTSTTRPIDDPTDLENIFLKTGDGKIVPMSTIATLKEGAVAPQLNREQQLASVSISSNLRDGVALGDAVKEVTAIAQPLLPAGIRLVPMAEAKTLGENSNAMLLTFGFAIAIIFLVLAAQFESVLSSIIIMSTVPLGLACAAIALVLTGSSLNVYSQIGLVLLVGVMAKNGILIVEFANQLRDRGSSVREAIETACALRLRPVMMTMIATVIGGVPLLLAQGAGAEARIALGWVIVGGLGFAVIVTLFITPVAYLLIAGFAKPHVHEEARFHQELAHATRRKPEKQDNEEEDGKERLLAAE</sequence>
<feature type="transmembrane region" description="Helical" evidence="2">
    <location>
        <begin position="541"/>
        <end position="561"/>
    </location>
</feature>
<protein>
    <submittedName>
        <fullName evidence="3">Hydrophobe/amphiphile efflux-1 (HAE1) family RND transporter</fullName>
    </submittedName>
</protein>
<keyword evidence="4" id="KW-1185">Reference proteome</keyword>
<dbReference type="GO" id="GO:0042910">
    <property type="term" value="F:xenobiotic transmembrane transporter activity"/>
    <property type="evidence" value="ECO:0007669"/>
    <property type="project" value="TreeGrafter"/>
</dbReference>
<dbReference type="InterPro" id="IPR027463">
    <property type="entry name" value="AcrB_DN_DC_subdom"/>
</dbReference>
<feature type="transmembrane region" description="Helical" evidence="2">
    <location>
        <begin position="965"/>
        <end position="986"/>
    </location>
</feature>